<evidence type="ECO:0000256" key="1">
    <source>
        <dbReference type="ARBA" id="ARBA00009176"/>
    </source>
</evidence>
<evidence type="ECO:0000256" key="2">
    <source>
        <dbReference type="ARBA" id="ARBA00022801"/>
    </source>
</evidence>
<organism evidence="5 6">
    <name type="scientific">Symbiodinium microadriaticum</name>
    <name type="common">Dinoflagellate</name>
    <name type="synonym">Zooxanthella microadriatica</name>
    <dbReference type="NCBI Taxonomy" id="2951"/>
    <lineage>
        <taxon>Eukaryota</taxon>
        <taxon>Sar</taxon>
        <taxon>Alveolata</taxon>
        <taxon>Dinophyceae</taxon>
        <taxon>Suessiales</taxon>
        <taxon>Symbiodiniaceae</taxon>
        <taxon>Symbiodinium</taxon>
    </lineage>
</organism>
<keyword evidence="3" id="KW-0326">Glycosidase</keyword>
<dbReference type="OMA" id="TENERPH"/>
<gene>
    <name evidence="5" type="primary">rihB</name>
    <name evidence="5" type="ORF">AK812_SmicGene14702</name>
</gene>
<dbReference type="Gene3D" id="3.90.245.10">
    <property type="entry name" value="Ribonucleoside hydrolase-like"/>
    <property type="match status" value="1"/>
</dbReference>
<sequence length="278" mass="30606">MDQSRSRRQLWIDADPSGLVWTGLDCDDDLAILAAQGLEATGEATVAGLSICAGNAPLLHTWENAKTLQSVAQFHWNLLKGAGWNTMQPAWTSLRLLARCIHEEESSDAAEAIIRAAAALPARSLTVLCLGPPSNLARALRRAPWLAERLEMAVLMGGELTQSRLDLNFMTDREAARDILASSLPTMLVPIQTCAQVAVTPAWLRRLEECPPRAVAHRILPKMWLQTWFMPKLVNRRVKAQTLPGRPTSSGLQSGFIPWDLVALLAASRPHLFRTGRK</sequence>
<dbReference type="InterPro" id="IPR001910">
    <property type="entry name" value="Inosine/uridine_hydrolase_dom"/>
</dbReference>
<name>A0A1Q9E4V5_SYMMI</name>
<proteinExistence type="inferred from homology"/>
<evidence type="ECO:0000256" key="3">
    <source>
        <dbReference type="ARBA" id="ARBA00023295"/>
    </source>
</evidence>
<keyword evidence="6" id="KW-1185">Reference proteome</keyword>
<comment type="similarity">
    <text evidence="1">Belongs to the IUNH family.</text>
</comment>
<dbReference type="GO" id="GO:0005829">
    <property type="term" value="C:cytosol"/>
    <property type="evidence" value="ECO:0007669"/>
    <property type="project" value="TreeGrafter"/>
</dbReference>
<keyword evidence="2 5" id="KW-0378">Hydrolase</keyword>
<feature type="domain" description="Inosine/uridine-preferring nucleoside hydrolase" evidence="4">
    <location>
        <begin position="10"/>
        <end position="275"/>
    </location>
</feature>
<evidence type="ECO:0000313" key="5">
    <source>
        <dbReference type="EMBL" id="OLQ02445.1"/>
    </source>
</evidence>
<dbReference type="Proteomes" id="UP000186817">
    <property type="component" value="Unassembled WGS sequence"/>
</dbReference>
<dbReference type="SUPFAM" id="SSF53590">
    <property type="entry name" value="Nucleoside hydrolase"/>
    <property type="match status" value="1"/>
</dbReference>
<evidence type="ECO:0000259" key="4">
    <source>
        <dbReference type="Pfam" id="PF01156"/>
    </source>
</evidence>
<protein>
    <submittedName>
        <fullName evidence="5">Pyrimidine-specific ribonucleoside hydrolase RihB</fullName>
    </submittedName>
</protein>
<reference evidence="5 6" key="1">
    <citation type="submission" date="2016-02" db="EMBL/GenBank/DDBJ databases">
        <title>Genome analysis of coral dinoflagellate symbionts highlights evolutionary adaptations to a symbiotic lifestyle.</title>
        <authorList>
            <person name="Aranda M."/>
            <person name="Li Y."/>
            <person name="Liew Y.J."/>
            <person name="Baumgarten S."/>
            <person name="Simakov O."/>
            <person name="Wilson M."/>
            <person name="Piel J."/>
            <person name="Ashoor H."/>
            <person name="Bougouffa S."/>
            <person name="Bajic V.B."/>
            <person name="Ryu T."/>
            <person name="Ravasi T."/>
            <person name="Bayer T."/>
            <person name="Micklem G."/>
            <person name="Kim H."/>
            <person name="Bhak J."/>
            <person name="Lajeunesse T.C."/>
            <person name="Voolstra C.R."/>
        </authorList>
    </citation>
    <scope>NUCLEOTIDE SEQUENCE [LARGE SCALE GENOMIC DNA]</scope>
    <source>
        <strain evidence="5 6">CCMP2467</strain>
    </source>
</reference>
<dbReference type="GO" id="GO:0008477">
    <property type="term" value="F:purine nucleosidase activity"/>
    <property type="evidence" value="ECO:0007669"/>
    <property type="project" value="TreeGrafter"/>
</dbReference>
<dbReference type="GO" id="GO:0006152">
    <property type="term" value="P:purine nucleoside catabolic process"/>
    <property type="evidence" value="ECO:0007669"/>
    <property type="project" value="TreeGrafter"/>
</dbReference>
<comment type="caution">
    <text evidence="5">The sequence shown here is derived from an EMBL/GenBank/DDBJ whole genome shotgun (WGS) entry which is preliminary data.</text>
</comment>
<dbReference type="InterPro" id="IPR023186">
    <property type="entry name" value="IUNH"/>
</dbReference>
<dbReference type="PANTHER" id="PTHR12304">
    <property type="entry name" value="INOSINE-URIDINE PREFERRING NUCLEOSIDE HYDROLASE"/>
    <property type="match status" value="1"/>
</dbReference>
<dbReference type="PANTHER" id="PTHR12304:SF4">
    <property type="entry name" value="URIDINE NUCLEOSIDASE"/>
    <property type="match status" value="1"/>
</dbReference>
<dbReference type="AlphaFoldDB" id="A0A1Q9E4V5"/>
<dbReference type="InterPro" id="IPR036452">
    <property type="entry name" value="Ribo_hydro-like"/>
</dbReference>
<evidence type="ECO:0000313" key="6">
    <source>
        <dbReference type="Proteomes" id="UP000186817"/>
    </source>
</evidence>
<dbReference type="OrthoDB" id="432381at2759"/>
<dbReference type="EMBL" id="LSRX01000264">
    <property type="protein sequence ID" value="OLQ02445.1"/>
    <property type="molecule type" value="Genomic_DNA"/>
</dbReference>
<dbReference type="Pfam" id="PF01156">
    <property type="entry name" value="IU_nuc_hydro"/>
    <property type="match status" value="1"/>
</dbReference>
<accession>A0A1Q9E4V5</accession>